<gene>
    <name evidence="6" type="ORF">SAMN06275492_12329</name>
</gene>
<evidence type="ECO:0000256" key="1">
    <source>
        <dbReference type="ARBA" id="ARBA00006295"/>
    </source>
</evidence>
<evidence type="ECO:0000256" key="4">
    <source>
        <dbReference type="SAM" id="MobiDB-lite"/>
    </source>
</evidence>
<keyword evidence="3" id="KW-0238">DNA-binding</keyword>
<dbReference type="OrthoDB" id="9802051at2"/>
<dbReference type="InterPro" id="IPR004437">
    <property type="entry name" value="ParB/RepB/Spo0J"/>
</dbReference>
<dbReference type="Pfam" id="PF17762">
    <property type="entry name" value="HTH_ParB"/>
    <property type="match status" value="1"/>
</dbReference>
<dbReference type="GO" id="GO:0005694">
    <property type="term" value="C:chromosome"/>
    <property type="evidence" value="ECO:0007669"/>
    <property type="project" value="TreeGrafter"/>
</dbReference>
<accession>A0A1X7KAE4</accession>
<comment type="similarity">
    <text evidence="1">Belongs to the ParB family.</text>
</comment>
<dbReference type="Proteomes" id="UP000193355">
    <property type="component" value="Unassembled WGS sequence"/>
</dbReference>
<dbReference type="FunFam" id="1.10.10.2830:FF:000001">
    <property type="entry name" value="Chromosome partitioning protein ParB"/>
    <property type="match status" value="1"/>
</dbReference>
<evidence type="ECO:0000256" key="2">
    <source>
        <dbReference type="ARBA" id="ARBA00022829"/>
    </source>
</evidence>
<sequence length="278" mass="31105">MGQKRSLGKGLGALLPQGKVEAEELLLTEIVPNPDQPRKIFPHEALEELAQSIQNHGIIQPILIKVKDGQNTIVAGERRWRAASLAGLEKAPVRYFHGTDEEILEVSLIENLQREDLSPLEIASSLQEMIKKLNLTQEEAAAKVGWSRSAVANKIRLLNLPPLSRDLLEQGHISEGHGRLLLSLKDNDKIDKIASRCAQLEWSVKDLERHLKTEKRETPPPRPQIPDWGRPFRDRKIEVAQRESRGKVNITISGLTKEQAQAIGEILSQAGDRLFPGE</sequence>
<dbReference type="InterPro" id="IPR003115">
    <property type="entry name" value="ParB_N"/>
</dbReference>
<dbReference type="SMART" id="SM00470">
    <property type="entry name" value="ParB"/>
    <property type="match status" value="1"/>
</dbReference>
<dbReference type="CDD" id="cd00093">
    <property type="entry name" value="HTH_XRE"/>
    <property type="match status" value="1"/>
</dbReference>
<dbReference type="PANTHER" id="PTHR33375:SF1">
    <property type="entry name" value="CHROMOSOME-PARTITIONING PROTEIN PARB-RELATED"/>
    <property type="match status" value="1"/>
</dbReference>
<evidence type="ECO:0000256" key="3">
    <source>
        <dbReference type="ARBA" id="ARBA00023125"/>
    </source>
</evidence>
<dbReference type="GO" id="GO:0007059">
    <property type="term" value="P:chromosome segregation"/>
    <property type="evidence" value="ECO:0007669"/>
    <property type="project" value="UniProtKB-KW"/>
</dbReference>
<evidence type="ECO:0000259" key="5">
    <source>
        <dbReference type="PROSITE" id="PS50943"/>
    </source>
</evidence>
<dbReference type="EMBL" id="FXBB01000023">
    <property type="protein sequence ID" value="SMG37426.1"/>
    <property type="molecule type" value="Genomic_DNA"/>
</dbReference>
<dbReference type="SUPFAM" id="SSF109709">
    <property type="entry name" value="KorB DNA-binding domain-like"/>
    <property type="match status" value="1"/>
</dbReference>
<dbReference type="CDD" id="cd16393">
    <property type="entry name" value="SPO0J_N"/>
    <property type="match status" value="1"/>
</dbReference>
<dbReference type="Pfam" id="PF02195">
    <property type="entry name" value="ParB_N"/>
    <property type="match status" value="1"/>
</dbReference>
<protein>
    <submittedName>
        <fullName evidence="6">Chromosome partitioning protein, ParB family</fullName>
    </submittedName>
</protein>
<dbReference type="GO" id="GO:0003677">
    <property type="term" value="F:DNA binding"/>
    <property type="evidence" value="ECO:0007669"/>
    <property type="project" value="UniProtKB-KW"/>
</dbReference>
<dbReference type="STRING" id="561720.SAMN06275492_12329"/>
<dbReference type="InterPro" id="IPR001387">
    <property type="entry name" value="Cro/C1-type_HTH"/>
</dbReference>
<dbReference type="InterPro" id="IPR050336">
    <property type="entry name" value="Chromosome_partition/occlusion"/>
</dbReference>
<feature type="region of interest" description="Disordered" evidence="4">
    <location>
        <begin position="211"/>
        <end position="233"/>
    </location>
</feature>
<evidence type="ECO:0000313" key="7">
    <source>
        <dbReference type="Proteomes" id="UP000193355"/>
    </source>
</evidence>
<dbReference type="NCBIfam" id="TIGR00180">
    <property type="entry name" value="parB_part"/>
    <property type="match status" value="1"/>
</dbReference>
<dbReference type="FunFam" id="3.90.1530.30:FF:000001">
    <property type="entry name" value="Chromosome partitioning protein ParB"/>
    <property type="match status" value="1"/>
</dbReference>
<evidence type="ECO:0000313" key="6">
    <source>
        <dbReference type="EMBL" id="SMG37426.1"/>
    </source>
</evidence>
<proteinExistence type="inferred from homology"/>
<dbReference type="SUPFAM" id="SSF110849">
    <property type="entry name" value="ParB/Sulfiredoxin"/>
    <property type="match status" value="1"/>
</dbReference>
<reference evidence="7" key="1">
    <citation type="submission" date="2017-04" db="EMBL/GenBank/DDBJ databases">
        <authorList>
            <person name="Varghese N."/>
            <person name="Submissions S."/>
        </authorList>
    </citation>
    <scope>NUCLEOTIDE SEQUENCE [LARGE SCALE GENOMIC DNA]</scope>
    <source>
        <strain evidence="7">USBA 82</strain>
    </source>
</reference>
<organism evidence="6 7">
    <name type="scientific">Dethiosulfovibrio salsuginis</name>
    <dbReference type="NCBI Taxonomy" id="561720"/>
    <lineage>
        <taxon>Bacteria</taxon>
        <taxon>Thermotogati</taxon>
        <taxon>Synergistota</taxon>
        <taxon>Synergistia</taxon>
        <taxon>Synergistales</taxon>
        <taxon>Dethiosulfovibrionaceae</taxon>
        <taxon>Dethiosulfovibrio</taxon>
    </lineage>
</organism>
<dbReference type="RefSeq" id="WP_085545020.1">
    <property type="nucleotide sequence ID" value="NZ_FXBB01000023.1"/>
</dbReference>
<dbReference type="AlphaFoldDB" id="A0A1X7KAE4"/>
<name>A0A1X7KAE4_9BACT</name>
<keyword evidence="7" id="KW-1185">Reference proteome</keyword>
<dbReference type="PROSITE" id="PS50943">
    <property type="entry name" value="HTH_CROC1"/>
    <property type="match status" value="1"/>
</dbReference>
<dbReference type="Gene3D" id="3.90.1530.30">
    <property type="match status" value="1"/>
</dbReference>
<keyword evidence="2" id="KW-0159">Chromosome partition</keyword>
<dbReference type="InterPro" id="IPR036086">
    <property type="entry name" value="ParB/Sulfiredoxin_sf"/>
</dbReference>
<dbReference type="Gene3D" id="1.10.10.2830">
    <property type="match status" value="1"/>
</dbReference>
<dbReference type="InterPro" id="IPR041468">
    <property type="entry name" value="HTH_ParB/Spo0J"/>
</dbReference>
<dbReference type="PANTHER" id="PTHR33375">
    <property type="entry name" value="CHROMOSOME-PARTITIONING PROTEIN PARB-RELATED"/>
    <property type="match status" value="1"/>
</dbReference>
<feature type="domain" description="HTH cro/C1-type" evidence="5">
    <location>
        <begin position="126"/>
        <end position="153"/>
    </location>
</feature>